<organism evidence="1 2">
    <name type="scientific">Riccia fluitans</name>
    <dbReference type="NCBI Taxonomy" id="41844"/>
    <lineage>
        <taxon>Eukaryota</taxon>
        <taxon>Viridiplantae</taxon>
        <taxon>Streptophyta</taxon>
        <taxon>Embryophyta</taxon>
        <taxon>Marchantiophyta</taxon>
        <taxon>Marchantiopsida</taxon>
        <taxon>Marchantiidae</taxon>
        <taxon>Marchantiales</taxon>
        <taxon>Ricciaceae</taxon>
        <taxon>Riccia</taxon>
    </lineage>
</organism>
<dbReference type="EMBL" id="JBHFFA010000001">
    <property type="protein sequence ID" value="KAL2653264.1"/>
    <property type="molecule type" value="Genomic_DNA"/>
</dbReference>
<name>A0ABD1ZP79_9MARC</name>
<protein>
    <submittedName>
        <fullName evidence="1">Uncharacterized protein</fullName>
    </submittedName>
</protein>
<comment type="caution">
    <text evidence="1">The sequence shown here is derived from an EMBL/GenBank/DDBJ whole genome shotgun (WGS) entry which is preliminary data.</text>
</comment>
<evidence type="ECO:0000313" key="1">
    <source>
        <dbReference type="EMBL" id="KAL2653264.1"/>
    </source>
</evidence>
<sequence length="77" mass="8532">MTVFIQGHLLCTWQLGRCKRLTLSITGYRNIVRPVRSLAVALNTFSNFDCGCVLDVSRMIATKTNPEEISAGKSGDR</sequence>
<accession>A0ABD1ZP79</accession>
<keyword evidence="2" id="KW-1185">Reference proteome</keyword>
<gene>
    <name evidence="1" type="ORF">R1flu_021392</name>
</gene>
<dbReference type="Proteomes" id="UP001605036">
    <property type="component" value="Unassembled WGS sequence"/>
</dbReference>
<reference evidence="1 2" key="1">
    <citation type="submission" date="2024-09" db="EMBL/GenBank/DDBJ databases">
        <title>Chromosome-scale assembly of Riccia fluitans.</title>
        <authorList>
            <person name="Paukszto L."/>
            <person name="Sawicki J."/>
            <person name="Karawczyk K."/>
            <person name="Piernik-Szablinska J."/>
            <person name="Szczecinska M."/>
            <person name="Mazdziarz M."/>
        </authorList>
    </citation>
    <scope>NUCLEOTIDE SEQUENCE [LARGE SCALE GENOMIC DNA]</scope>
    <source>
        <strain evidence="1">Rf_01</strain>
        <tissue evidence="1">Aerial parts of the thallus</tissue>
    </source>
</reference>
<evidence type="ECO:0000313" key="2">
    <source>
        <dbReference type="Proteomes" id="UP001605036"/>
    </source>
</evidence>
<proteinExistence type="predicted"/>
<dbReference type="AlphaFoldDB" id="A0ABD1ZP79"/>